<accession>A0A4S8ICK6</accession>
<dbReference type="Proteomes" id="UP000317650">
    <property type="component" value="Chromosome 2"/>
</dbReference>
<dbReference type="STRING" id="52838.A0A4S8ICK6"/>
<evidence type="ECO:0000313" key="7">
    <source>
        <dbReference type="Proteomes" id="UP000317650"/>
    </source>
</evidence>
<dbReference type="GO" id="GO:0035251">
    <property type="term" value="F:UDP-glucosyltransferase activity"/>
    <property type="evidence" value="ECO:0007669"/>
    <property type="project" value="TreeGrafter"/>
</dbReference>
<sequence length="497" mass="55224">MTDLTAMSYGNRKPHFVLVPLFAQGHMIPMIDLARLLALQGVAVSVLTTPRNTARFKAMIDRANAAGLLIRFIEFEFPCTEVGLSEGCENVDLLPSGDLAKTFIAGLSVLREPLLLRLRQQCSKPSCIISDACCPWTSEVARELRVPRLVFHGPSCFFLLCTHNVSKHKSGGHLADEFEPFLVPGFPHKLEVVRAQCLKFFELPGWEKLFAAVAEAESMADGFVINSFRELEAAYIDGYQKALGRKVWAIGPVCLSNKETGDKVTRGNKMNVDENYIRNWLDAKETGSVIYVSFGTMVSHSASHLIEIGLGLEASKRPFIWVIKEKEMWPEVARLLSEGFEERTSSRGLILRGWAPQVLILSHPSVGGFMTHCGWNSTLEAVSVGVPMITWPHFFDQFLNERLVVEVLRIGVALKFNMFIRRIADDAEGLITREDVEKAVTELFDGGAEGEERRKRAKELAEKAKKAMNGGSSCEDLTLMIRHALEVAGEASDAQEP</sequence>
<proteinExistence type="inferred from homology"/>
<organism evidence="6 7">
    <name type="scientific">Musa balbisiana</name>
    <name type="common">Banana</name>
    <dbReference type="NCBI Taxonomy" id="52838"/>
    <lineage>
        <taxon>Eukaryota</taxon>
        <taxon>Viridiplantae</taxon>
        <taxon>Streptophyta</taxon>
        <taxon>Embryophyta</taxon>
        <taxon>Tracheophyta</taxon>
        <taxon>Spermatophyta</taxon>
        <taxon>Magnoliopsida</taxon>
        <taxon>Liliopsida</taxon>
        <taxon>Zingiberales</taxon>
        <taxon>Musaceae</taxon>
        <taxon>Musa</taxon>
    </lineage>
</organism>
<protein>
    <recommendedName>
        <fullName evidence="4">Glycosyltransferase</fullName>
        <ecNumber evidence="4">2.4.1.-</ecNumber>
    </recommendedName>
</protein>
<dbReference type="Pfam" id="PF26168">
    <property type="entry name" value="Glyco_transf_N"/>
    <property type="match status" value="1"/>
</dbReference>
<dbReference type="SUPFAM" id="SSF53756">
    <property type="entry name" value="UDP-Glycosyltransferase/glycogen phosphorylase"/>
    <property type="match status" value="1"/>
</dbReference>
<evidence type="ECO:0000313" key="6">
    <source>
        <dbReference type="EMBL" id="THU45324.1"/>
    </source>
</evidence>
<dbReference type="InterPro" id="IPR035595">
    <property type="entry name" value="UDP_glycos_trans_CS"/>
</dbReference>
<dbReference type="InterPro" id="IPR058980">
    <property type="entry name" value="Glyco_transf_N"/>
</dbReference>
<evidence type="ECO:0000256" key="3">
    <source>
        <dbReference type="RuleBase" id="RU003718"/>
    </source>
</evidence>
<dbReference type="FunFam" id="3.40.50.2000:FF:000047">
    <property type="entry name" value="Glycosyltransferase"/>
    <property type="match status" value="1"/>
</dbReference>
<dbReference type="CDD" id="cd03784">
    <property type="entry name" value="GT1_Gtf-like"/>
    <property type="match status" value="1"/>
</dbReference>
<evidence type="ECO:0000259" key="5">
    <source>
        <dbReference type="Pfam" id="PF26168"/>
    </source>
</evidence>
<dbReference type="Gene3D" id="3.40.50.2000">
    <property type="entry name" value="Glycogen Phosphorylase B"/>
    <property type="match status" value="2"/>
</dbReference>
<feature type="domain" description="Glycosyltransferase N-terminal" evidence="5">
    <location>
        <begin position="17"/>
        <end position="253"/>
    </location>
</feature>
<evidence type="ECO:0000256" key="1">
    <source>
        <dbReference type="ARBA" id="ARBA00009995"/>
    </source>
</evidence>
<dbReference type="InterPro" id="IPR002213">
    <property type="entry name" value="UDP_glucos_trans"/>
</dbReference>
<evidence type="ECO:0000256" key="4">
    <source>
        <dbReference type="RuleBase" id="RU362057"/>
    </source>
</evidence>
<keyword evidence="3" id="KW-0328">Glycosyltransferase</keyword>
<dbReference type="AlphaFoldDB" id="A0A4S8ICK6"/>
<dbReference type="EMBL" id="PYDT01000011">
    <property type="protein sequence ID" value="THU45324.1"/>
    <property type="molecule type" value="Genomic_DNA"/>
</dbReference>
<dbReference type="PANTHER" id="PTHR48047">
    <property type="entry name" value="GLYCOSYLTRANSFERASE"/>
    <property type="match status" value="1"/>
</dbReference>
<dbReference type="Pfam" id="PF00201">
    <property type="entry name" value="UDPGT"/>
    <property type="match status" value="1"/>
</dbReference>
<evidence type="ECO:0000256" key="2">
    <source>
        <dbReference type="ARBA" id="ARBA00022679"/>
    </source>
</evidence>
<keyword evidence="7" id="KW-1185">Reference proteome</keyword>
<dbReference type="EC" id="2.4.1.-" evidence="4"/>
<gene>
    <name evidence="6" type="ORF">C4D60_Mb02t16670</name>
</gene>
<comment type="similarity">
    <text evidence="1 3">Belongs to the UDP-glycosyltransferase family.</text>
</comment>
<dbReference type="PROSITE" id="PS00375">
    <property type="entry name" value="UDPGT"/>
    <property type="match status" value="1"/>
</dbReference>
<reference evidence="6 7" key="1">
    <citation type="journal article" date="2019" name="Nat. Plants">
        <title>Genome sequencing of Musa balbisiana reveals subgenome evolution and function divergence in polyploid bananas.</title>
        <authorList>
            <person name="Yao X."/>
        </authorList>
    </citation>
    <scope>NUCLEOTIDE SEQUENCE [LARGE SCALE GENOMIC DNA]</scope>
    <source>
        <strain evidence="7">cv. DH-PKW</strain>
        <tissue evidence="6">Leaves</tissue>
    </source>
</reference>
<name>A0A4S8ICK6_MUSBA</name>
<keyword evidence="2 3" id="KW-0808">Transferase</keyword>
<dbReference type="PANTHER" id="PTHR48047:SF182">
    <property type="entry name" value="GLYCOSYLTRANSFERASE"/>
    <property type="match status" value="1"/>
</dbReference>
<comment type="caution">
    <text evidence="6">The sequence shown here is derived from an EMBL/GenBank/DDBJ whole genome shotgun (WGS) entry which is preliminary data.</text>
</comment>